<dbReference type="InterPro" id="IPR012164">
    <property type="entry name" value="Rpa12/Rpb9/Rpc10/TFS"/>
</dbReference>
<feature type="binding site" evidence="9">
    <location>
        <position position="73"/>
    </location>
    <ligand>
        <name>Zn(2+)</name>
        <dbReference type="ChEBI" id="CHEBI:29105"/>
        <label>2</label>
    </ligand>
</feature>
<dbReference type="InterPro" id="IPR001222">
    <property type="entry name" value="Znf_TFIIS"/>
</dbReference>
<dbReference type="Proteomes" id="UP000623129">
    <property type="component" value="Unassembled WGS sequence"/>
</dbReference>
<dbReference type="InterPro" id="IPR034014">
    <property type="entry name" value="Zn_ribbon_RPC11_C"/>
</dbReference>
<evidence type="ECO:0000256" key="8">
    <source>
        <dbReference type="PIRNR" id="PIRNR005586"/>
    </source>
</evidence>
<keyword evidence="14" id="KW-1185">Reference proteome</keyword>
<protein>
    <recommendedName>
        <fullName evidence="8">DNA-directed RNA polymerase subunit</fullName>
    </recommendedName>
</protein>
<organism evidence="13 14">
    <name type="scientific">Carex littledalei</name>
    <dbReference type="NCBI Taxonomy" id="544730"/>
    <lineage>
        <taxon>Eukaryota</taxon>
        <taxon>Viridiplantae</taxon>
        <taxon>Streptophyta</taxon>
        <taxon>Embryophyta</taxon>
        <taxon>Tracheophyta</taxon>
        <taxon>Spermatophyta</taxon>
        <taxon>Magnoliopsida</taxon>
        <taxon>Liliopsida</taxon>
        <taxon>Poales</taxon>
        <taxon>Cyperaceae</taxon>
        <taxon>Cyperoideae</taxon>
        <taxon>Cariceae</taxon>
        <taxon>Carex</taxon>
        <taxon>Carex subgen. Euthyceras</taxon>
    </lineage>
</organism>
<evidence type="ECO:0000256" key="7">
    <source>
        <dbReference type="ARBA" id="ARBA00023242"/>
    </source>
</evidence>
<keyword evidence="5 9" id="KW-0862">Zinc</keyword>
<feature type="binding site" evidence="9">
    <location>
        <position position="4"/>
    </location>
    <ligand>
        <name>Zn(2+)</name>
        <dbReference type="ChEBI" id="CHEBI:29105"/>
        <label>1</label>
    </ligand>
</feature>
<proteinExistence type="inferred from homology"/>
<dbReference type="AlphaFoldDB" id="A0A833VWH6"/>
<evidence type="ECO:0000259" key="12">
    <source>
        <dbReference type="PROSITE" id="PS51133"/>
    </source>
</evidence>
<gene>
    <name evidence="13" type="ORF">FCM35_KLT17160</name>
</gene>
<feature type="binding site" evidence="9">
    <location>
        <position position="7"/>
    </location>
    <ligand>
        <name>Zn(2+)</name>
        <dbReference type="ChEBI" id="CHEBI:29105"/>
        <label>1</label>
    </ligand>
</feature>
<dbReference type="GO" id="GO:0003899">
    <property type="term" value="F:DNA-directed RNA polymerase activity"/>
    <property type="evidence" value="ECO:0007669"/>
    <property type="project" value="InterPro"/>
</dbReference>
<dbReference type="PANTHER" id="PTHR11239:SF12">
    <property type="entry name" value="DNA-DIRECTED RNA POLYMERASE III SUBUNIT RPC10"/>
    <property type="match status" value="1"/>
</dbReference>
<keyword evidence="2 8" id="KW-0240">DNA-directed RNA polymerase</keyword>
<dbReference type="GO" id="GO:0006386">
    <property type="term" value="P:termination of RNA polymerase III transcription"/>
    <property type="evidence" value="ECO:0007669"/>
    <property type="project" value="TreeGrafter"/>
</dbReference>
<evidence type="ECO:0000313" key="13">
    <source>
        <dbReference type="EMBL" id="KAF3338323.1"/>
    </source>
</evidence>
<keyword evidence="4 10" id="KW-0863">Zinc-finger</keyword>
<feature type="binding site" evidence="9">
    <location>
        <position position="70"/>
    </location>
    <ligand>
        <name>Zn(2+)</name>
        <dbReference type="ChEBI" id="CHEBI:29105"/>
        <label>2</label>
    </ligand>
</feature>
<dbReference type="SUPFAM" id="SSF57783">
    <property type="entry name" value="Zinc beta-ribbon"/>
    <property type="match status" value="1"/>
</dbReference>
<dbReference type="SMART" id="SM00661">
    <property type="entry name" value="RPOL9"/>
    <property type="match status" value="1"/>
</dbReference>
<keyword evidence="3 9" id="KW-0479">Metal-binding</keyword>
<dbReference type="EMBL" id="SWLB01000005">
    <property type="protein sequence ID" value="KAF3338323.1"/>
    <property type="molecule type" value="Genomic_DNA"/>
</dbReference>
<name>A0A833VWH6_9POAL</name>
<evidence type="ECO:0000256" key="3">
    <source>
        <dbReference type="ARBA" id="ARBA00022723"/>
    </source>
</evidence>
<accession>A0A833VWH6</accession>
<evidence type="ECO:0000256" key="11">
    <source>
        <dbReference type="RuleBase" id="RU003474"/>
    </source>
</evidence>
<evidence type="ECO:0000256" key="5">
    <source>
        <dbReference type="ARBA" id="ARBA00022833"/>
    </source>
</evidence>
<dbReference type="PIRSF" id="PIRSF005586">
    <property type="entry name" value="RNApol_RpoM"/>
    <property type="match status" value="1"/>
</dbReference>
<dbReference type="Pfam" id="PF01096">
    <property type="entry name" value="Zn_ribbon_TFIIS"/>
    <property type="match status" value="1"/>
</dbReference>
<dbReference type="CDD" id="cd10509">
    <property type="entry name" value="Zn-ribbon_RPC11"/>
    <property type="match status" value="1"/>
</dbReference>
<feature type="binding site" evidence="9">
    <location>
        <position position="103"/>
    </location>
    <ligand>
        <name>Zn(2+)</name>
        <dbReference type="ChEBI" id="CHEBI:29105"/>
        <label>2</label>
    </ligand>
</feature>
<dbReference type="PROSITE" id="PS51133">
    <property type="entry name" value="ZF_TFIIS_2"/>
    <property type="match status" value="1"/>
</dbReference>
<comment type="function">
    <text evidence="8">DNA-dependent RNA polymerase catalyzes the transcription of DNA into RNA using the four ribonucleoside triphosphates as substrates.</text>
</comment>
<evidence type="ECO:0000256" key="10">
    <source>
        <dbReference type="PIRSR" id="PIRSR005586-2"/>
    </source>
</evidence>
<dbReference type="PANTHER" id="PTHR11239">
    <property type="entry name" value="DNA-DIRECTED RNA POLYMERASE"/>
    <property type="match status" value="1"/>
</dbReference>
<dbReference type="SMART" id="SM00440">
    <property type="entry name" value="ZnF_C2C2"/>
    <property type="match status" value="1"/>
</dbReference>
<evidence type="ECO:0000313" key="14">
    <source>
        <dbReference type="Proteomes" id="UP000623129"/>
    </source>
</evidence>
<dbReference type="OrthoDB" id="282152at2759"/>
<dbReference type="GO" id="GO:0003676">
    <property type="term" value="F:nucleic acid binding"/>
    <property type="evidence" value="ECO:0007669"/>
    <property type="project" value="InterPro"/>
</dbReference>
<feature type="binding site" evidence="9">
    <location>
        <position position="98"/>
    </location>
    <ligand>
        <name>Zn(2+)</name>
        <dbReference type="ChEBI" id="CHEBI:29105"/>
        <label>2</label>
    </ligand>
</feature>
<keyword evidence="7 8" id="KW-0539">Nucleus</keyword>
<feature type="domain" description="TFIIS-type" evidence="12">
    <location>
        <begin position="66"/>
        <end position="108"/>
    </location>
</feature>
<comment type="similarity">
    <text evidence="8 11">Belongs to the archaeal rpoM/eukaryotic RPA12/RPB9/RPC11 RNA polymerase family.</text>
</comment>
<feature type="zinc finger region" description="C4-type" evidence="10">
    <location>
        <begin position="4"/>
        <end position="29"/>
    </location>
</feature>
<dbReference type="FunFam" id="2.20.25.10:FF:000005">
    <property type="entry name" value="DNA-directed RNA polymerase subunit"/>
    <property type="match status" value="1"/>
</dbReference>
<evidence type="ECO:0000256" key="4">
    <source>
        <dbReference type="ARBA" id="ARBA00022771"/>
    </source>
</evidence>
<dbReference type="Gene3D" id="2.20.25.10">
    <property type="match status" value="1"/>
</dbReference>
<evidence type="ECO:0000256" key="2">
    <source>
        <dbReference type="ARBA" id="ARBA00022478"/>
    </source>
</evidence>
<dbReference type="GO" id="GO:0008270">
    <property type="term" value="F:zinc ion binding"/>
    <property type="evidence" value="ECO:0007669"/>
    <property type="project" value="UniProtKB-KW"/>
</dbReference>
<reference evidence="13" key="1">
    <citation type="submission" date="2020-01" db="EMBL/GenBank/DDBJ databases">
        <title>Genome sequence of Kobresia littledalei, the first chromosome-level genome in the family Cyperaceae.</title>
        <authorList>
            <person name="Qu G."/>
        </authorList>
    </citation>
    <scope>NUCLEOTIDE SEQUENCE</scope>
    <source>
        <strain evidence="13">C.B.Clarke</strain>
        <tissue evidence="13">Leaf</tissue>
    </source>
</reference>
<dbReference type="InterPro" id="IPR001529">
    <property type="entry name" value="Zn_ribbon_RPB9"/>
</dbReference>
<evidence type="ECO:0000256" key="9">
    <source>
        <dbReference type="PIRSR" id="PIRSR005586-1"/>
    </source>
</evidence>
<comment type="caution">
    <text evidence="13">The sequence shown here is derived from an EMBL/GenBank/DDBJ whole genome shotgun (WGS) entry which is preliminary data.</text>
</comment>
<sequence length="110" mass="12596">MEFCPWCGLMLQIESARGGRNLSLSCPVCPYYCIPVSKIEKEIAIVKKEVEPIFSGADAMKLAPKTKATCPRCHNGEAYFKQMQIRSADEPMTTFYKCCNDKCHYDWRED</sequence>
<dbReference type="GO" id="GO:0005666">
    <property type="term" value="C:RNA polymerase III complex"/>
    <property type="evidence" value="ECO:0007669"/>
    <property type="project" value="TreeGrafter"/>
</dbReference>
<keyword evidence="6 8" id="KW-0804">Transcription</keyword>
<feature type="binding site" evidence="9">
    <location>
        <position position="29"/>
    </location>
    <ligand>
        <name>Zn(2+)</name>
        <dbReference type="ChEBI" id="CHEBI:29105"/>
        <label>1</label>
    </ligand>
</feature>
<feature type="binding site" evidence="9">
    <location>
        <position position="26"/>
    </location>
    <ligand>
        <name>Zn(2+)</name>
        <dbReference type="ChEBI" id="CHEBI:29105"/>
        <label>1</label>
    </ligand>
</feature>
<evidence type="ECO:0000256" key="1">
    <source>
        <dbReference type="ARBA" id="ARBA00004123"/>
    </source>
</evidence>
<dbReference type="PROSITE" id="PS00466">
    <property type="entry name" value="ZF_TFIIS_1"/>
    <property type="match status" value="1"/>
</dbReference>
<evidence type="ECO:0000256" key="6">
    <source>
        <dbReference type="ARBA" id="ARBA00023163"/>
    </source>
</evidence>
<comment type="subcellular location">
    <subcellularLocation>
        <location evidence="1 8">Nucleus</location>
    </subcellularLocation>
</comment>